<dbReference type="Proteomes" id="UP000471120">
    <property type="component" value="Unassembled WGS sequence"/>
</dbReference>
<dbReference type="GO" id="GO:0005975">
    <property type="term" value="P:carbohydrate metabolic process"/>
    <property type="evidence" value="ECO:0007669"/>
    <property type="project" value="UniProtKB-ARBA"/>
</dbReference>
<name>A0A6P2C8K5_9NOCA</name>
<reference evidence="1 2" key="1">
    <citation type="submission" date="2018-07" db="EMBL/GenBank/DDBJ databases">
        <title>Genome sequence of Rhodococcus rhodnii ATCC 35071 from Rhodnius prolixus.</title>
        <authorList>
            <person name="Patel V."/>
            <person name="Vogel K.J."/>
        </authorList>
    </citation>
    <scope>NUCLEOTIDE SEQUENCE [LARGE SCALE GENOMIC DNA]</scope>
    <source>
        <strain evidence="1 2">ATCC 35071</strain>
    </source>
</reference>
<dbReference type="InterPro" id="IPR021226">
    <property type="entry name" value="Phage_gene29"/>
</dbReference>
<comment type="caution">
    <text evidence="1">The sequence shown here is derived from an EMBL/GenBank/DDBJ whole genome shotgun (WGS) entry which is preliminary data.</text>
</comment>
<organism evidence="1 2">
    <name type="scientific">Rhodococcus rhodnii</name>
    <dbReference type="NCBI Taxonomy" id="38312"/>
    <lineage>
        <taxon>Bacteria</taxon>
        <taxon>Bacillati</taxon>
        <taxon>Actinomycetota</taxon>
        <taxon>Actinomycetes</taxon>
        <taxon>Mycobacteriales</taxon>
        <taxon>Nocardiaceae</taxon>
        <taxon>Rhodococcus</taxon>
    </lineage>
</organism>
<dbReference type="InterPro" id="IPR013783">
    <property type="entry name" value="Ig-like_fold"/>
</dbReference>
<gene>
    <name evidence="1" type="ORF">DW322_00965</name>
</gene>
<protein>
    <submittedName>
        <fullName evidence="1">Uncharacterized protein</fullName>
    </submittedName>
</protein>
<dbReference type="Gene3D" id="2.60.40.10">
    <property type="entry name" value="Immunoglobulins"/>
    <property type="match status" value="1"/>
</dbReference>
<sequence>MTATGPHPAFPHEWPADMHPLGWVFLHPPSDAYGSAGIAFEAAQINTLAKHIFDDLGAKLFLPDPHSYTLTISINLTDDDPRVGEPYEHIIDGADRTAVRVNASELPPGLRVEAGAITGTPTQSGVWLVDITVGPRVHYQRPLNDGPLGTHNRGRWVPWDTPLEEPPAQVDLADATAEQRAMLRARLDELDAAEQEEASR</sequence>
<evidence type="ECO:0000313" key="1">
    <source>
        <dbReference type="EMBL" id="TXG89074.1"/>
    </source>
</evidence>
<dbReference type="EMBL" id="QRCM01000001">
    <property type="protein sequence ID" value="TXG89074.1"/>
    <property type="molecule type" value="Genomic_DNA"/>
</dbReference>
<accession>A0A6P2C8K5</accession>
<dbReference type="RefSeq" id="WP_010837431.1">
    <property type="nucleotide sequence ID" value="NZ_QRCM01000001.1"/>
</dbReference>
<dbReference type="AlphaFoldDB" id="A0A6P2C8K5"/>
<proteinExistence type="predicted"/>
<dbReference type="Pfam" id="PF10910">
    <property type="entry name" value="Phage_gene29"/>
    <property type="match status" value="1"/>
</dbReference>
<evidence type="ECO:0000313" key="2">
    <source>
        <dbReference type="Proteomes" id="UP000471120"/>
    </source>
</evidence>